<dbReference type="EMBL" id="QEKH01000019">
    <property type="protein sequence ID" value="PVY39851.1"/>
    <property type="molecule type" value="Genomic_DNA"/>
</dbReference>
<keyword evidence="4" id="KW-0238">DNA-binding</keyword>
<gene>
    <name evidence="7" type="ORF">C8D82_11992</name>
</gene>
<dbReference type="GO" id="GO:0016987">
    <property type="term" value="F:sigma factor activity"/>
    <property type="evidence" value="ECO:0007669"/>
    <property type="project" value="UniProtKB-KW"/>
</dbReference>
<keyword evidence="5" id="KW-0804">Transcription</keyword>
<dbReference type="AlphaFoldDB" id="A0A2U1AU11"/>
<evidence type="ECO:0000313" key="8">
    <source>
        <dbReference type="Proteomes" id="UP000245959"/>
    </source>
</evidence>
<evidence type="ECO:0000256" key="1">
    <source>
        <dbReference type="ARBA" id="ARBA00010641"/>
    </source>
</evidence>
<dbReference type="InterPro" id="IPR014284">
    <property type="entry name" value="RNA_pol_sigma-70_dom"/>
</dbReference>
<accession>A0A2U1AU11</accession>
<evidence type="ECO:0000313" key="7">
    <source>
        <dbReference type="EMBL" id="PVY39851.1"/>
    </source>
</evidence>
<keyword evidence="3" id="KW-0731">Sigma factor</keyword>
<dbReference type="GeneID" id="78295905"/>
<dbReference type="PANTHER" id="PTHR43133:SF8">
    <property type="entry name" value="RNA POLYMERASE SIGMA FACTOR HI_1459-RELATED"/>
    <property type="match status" value="1"/>
</dbReference>
<dbReference type="RefSeq" id="WP_165833050.1">
    <property type="nucleotide sequence ID" value="NZ_CABMMC010000004.1"/>
</dbReference>
<dbReference type="InterPro" id="IPR013325">
    <property type="entry name" value="RNA_pol_sigma_r2"/>
</dbReference>
<comment type="caution">
    <text evidence="7">The sequence shown here is derived from an EMBL/GenBank/DDBJ whole genome shotgun (WGS) entry which is preliminary data.</text>
</comment>
<dbReference type="GO" id="GO:0003677">
    <property type="term" value="F:DNA binding"/>
    <property type="evidence" value="ECO:0007669"/>
    <property type="project" value="UniProtKB-KW"/>
</dbReference>
<dbReference type="PANTHER" id="PTHR43133">
    <property type="entry name" value="RNA POLYMERASE ECF-TYPE SIGMA FACTO"/>
    <property type="match status" value="1"/>
</dbReference>
<dbReference type="InterPro" id="IPR039425">
    <property type="entry name" value="RNA_pol_sigma-70-like"/>
</dbReference>
<evidence type="ECO:0000256" key="4">
    <source>
        <dbReference type="ARBA" id="ARBA00023125"/>
    </source>
</evidence>
<evidence type="ECO:0000256" key="5">
    <source>
        <dbReference type="ARBA" id="ARBA00023163"/>
    </source>
</evidence>
<dbReference type="GO" id="GO:0006352">
    <property type="term" value="P:DNA-templated transcription initiation"/>
    <property type="evidence" value="ECO:0007669"/>
    <property type="project" value="InterPro"/>
</dbReference>
<dbReference type="Pfam" id="PF04542">
    <property type="entry name" value="Sigma70_r2"/>
    <property type="match status" value="1"/>
</dbReference>
<comment type="similarity">
    <text evidence="1">Belongs to the sigma-70 factor family. ECF subfamily.</text>
</comment>
<proteinExistence type="inferred from homology"/>
<sequence length="206" mass="24261">MRYPTTVKTLIDKLRDGDSVSWGEFYERYHQIIRDVGAVKGLSGDECSDLVQEVMLRFFRNSSTFRFDPNIAKFRTYFSRIVSGKIVDILRRRMVTKPEFAADEELCRGVEEPPDVALDRILLDRWRRFMLEQAREILRSRVDAGTYQAFELYAEQGRELRRVAEALEMTPNRIYVAKSRCLKTLRQILLELNESDPELELLRDEV</sequence>
<organism evidence="7 8">
    <name type="scientific">Victivallis vadensis</name>
    <dbReference type="NCBI Taxonomy" id="172901"/>
    <lineage>
        <taxon>Bacteria</taxon>
        <taxon>Pseudomonadati</taxon>
        <taxon>Lentisphaerota</taxon>
        <taxon>Lentisphaeria</taxon>
        <taxon>Victivallales</taxon>
        <taxon>Victivallaceae</taxon>
        <taxon>Victivallis</taxon>
    </lineage>
</organism>
<reference evidence="7 8" key="1">
    <citation type="submission" date="2018-04" db="EMBL/GenBank/DDBJ databases">
        <title>Genomic Encyclopedia of Type Strains, Phase IV (KMG-IV): sequencing the most valuable type-strain genomes for metagenomic binning, comparative biology and taxonomic classification.</title>
        <authorList>
            <person name="Goeker M."/>
        </authorList>
    </citation>
    <scope>NUCLEOTIDE SEQUENCE [LARGE SCALE GENOMIC DNA]</scope>
    <source>
        <strain evidence="7 8">DSM 14823</strain>
    </source>
</reference>
<dbReference type="NCBIfam" id="TIGR02937">
    <property type="entry name" value="sigma70-ECF"/>
    <property type="match status" value="1"/>
</dbReference>
<feature type="domain" description="RNA polymerase sigma-70 region 2" evidence="6">
    <location>
        <begin position="26"/>
        <end position="93"/>
    </location>
</feature>
<dbReference type="Gene3D" id="1.10.1740.10">
    <property type="match status" value="1"/>
</dbReference>
<evidence type="ECO:0000259" key="6">
    <source>
        <dbReference type="Pfam" id="PF04542"/>
    </source>
</evidence>
<dbReference type="Proteomes" id="UP000245959">
    <property type="component" value="Unassembled WGS sequence"/>
</dbReference>
<evidence type="ECO:0000256" key="2">
    <source>
        <dbReference type="ARBA" id="ARBA00023015"/>
    </source>
</evidence>
<keyword evidence="2" id="KW-0805">Transcription regulation</keyword>
<name>A0A2U1AU11_9BACT</name>
<protein>
    <submittedName>
        <fullName evidence="7">RNA polymerase sigma factor (Sigma-70 family)</fullName>
    </submittedName>
</protein>
<dbReference type="InterPro" id="IPR013324">
    <property type="entry name" value="RNA_pol_sigma_r3/r4-like"/>
</dbReference>
<keyword evidence="8" id="KW-1185">Reference proteome</keyword>
<dbReference type="SUPFAM" id="SSF88659">
    <property type="entry name" value="Sigma3 and sigma4 domains of RNA polymerase sigma factors"/>
    <property type="match status" value="1"/>
</dbReference>
<evidence type="ECO:0000256" key="3">
    <source>
        <dbReference type="ARBA" id="ARBA00023082"/>
    </source>
</evidence>
<dbReference type="SUPFAM" id="SSF88946">
    <property type="entry name" value="Sigma2 domain of RNA polymerase sigma factors"/>
    <property type="match status" value="1"/>
</dbReference>
<dbReference type="InterPro" id="IPR007627">
    <property type="entry name" value="RNA_pol_sigma70_r2"/>
</dbReference>